<dbReference type="Gene3D" id="1.10.4030.10">
    <property type="entry name" value="Porin chaperone SurA, peptide-binding domain"/>
    <property type="match status" value="1"/>
</dbReference>
<evidence type="ECO:0000256" key="1">
    <source>
        <dbReference type="ARBA" id="ARBA00022729"/>
    </source>
</evidence>
<accession>A0A194AJF0</accession>
<dbReference type="Gene3D" id="3.10.50.40">
    <property type="match status" value="1"/>
</dbReference>
<protein>
    <recommendedName>
        <fullName evidence="4">PpiC domain-containing protein</fullName>
    </recommendedName>
</protein>
<dbReference type="RefSeq" id="WP_176724244.1">
    <property type="nucleotide sequence ID" value="NZ_BDFE01000017.1"/>
</dbReference>
<keyword evidence="2" id="KW-0697">Rotamase</keyword>
<dbReference type="GO" id="GO:0003755">
    <property type="term" value="F:peptidyl-prolyl cis-trans isomerase activity"/>
    <property type="evidence" value="ECO:0007669"/>
    <property type="project" value="UniProtKB-KW"/>
</dbReference>
<keyword evidence="1 3" id="KW-0732">Signal</keyword>
<dbReference type="EMBL" id="BDFE01000017">
    <property type="protein sequence ID" value="GAU09448.1"/>
    <property type="molecule type" value="Genomic_DNA"/>
</dbReference>
<gene>
    <name evidence="5" type="ORF">DPF_2174</name>
</gene>
<dbReference type="SUPFAM" id="SSF109998">
    <property type="entry name" value="Triger factor/SurA peptide-binding domain-like"/>
    <property type="match status" value="1"/>
</dbReference>
<evidence type="ECO:0000313" key="5">
    <source>
        <dbReference type="EMBL" id="GAU09448.1"/>
    </source>
</evidence>
<evidence type="ECO:0000256" key="3">
    <source>
        <dbReference type="SAM" id="SignalP"/>
    </source>
</evidence>
<dbReference type="PANTHER" id="PTHR47637">
    <property type="entry name" value="CHAPERONE SURA"/>
    <property type="match status" value="1"/>
</dbReference>
<dbReference type="InterPro" id="IPR046357">
    <property type="entry name" value="PPIase_dom_sf"/>
</dbReference>
<proteinExistence type="predicted"/>
<dbReference type="AlphaFoldDB" id="A0A194AJF0"/>
<dbReference type="PANTHER" id="PTHR47637:SF1">
    <property type="entry name" value="CHAPERONE SURA"/>
    <property type="match status" value="1"/>
</dbReference>
<feature type="chain" id="PRO_5008262357" description="PpiC domain-containing protein" evidence="3">
    <location>
        <begin position="33"/>
        <end position="321"/>
    </location>
</feature>
<feature type="domain" description="PpiC" evidence="4">
    <location>
        <begin position="185"/>
        <end position="275"/>
    </location>
</feature>
<dbReference type="Pfam" id="PF13624">
    <property type="entry name" value="SurA_N_3"/>
    <property type="match status" value="1"/>
</dbReference>
<dbReference type="PROSITE" id="PS50198">
    <property type="entry name" value="PPIC_PPIASE_2"/>
    <property type="match status" value="1"/>
</dbReference>
<comment type="caution">
    <text evidence="5">The sequence shown here is derived from an EMBL/GenBank/DDBJ whole genome shotgun (WGS) entry which is preliminary data.</text>
</comment>
<dbReference type="SUPFAM" id="SSF54534">
    <property type="entry name" value="FKBP-like"/>
    <property type="match status" value="1"/>
</dbReference>
<keyword evidence="2" id="KW-0413">Isomerase</keyword>
<evidence type="ECO:0000256" key="2">
    <source>
        <dbReference type="PROSITE-ProRule" id="PRU00278"/>
    </source>
</evidence>
<dbReference type="STRING" id="1592317.DPF_2174"/>
<dbReference type="InterPro" id="IPR000297">
    <property type="entry name" value="PPIase_PpiC"/>
</dbReference>
<keyword evidence="6" id="KW-1185">Reference proteome</keyword>
<evidence type="ECO:0000259" key="4">
    <source>
        <dbReference type="PROSITE" id="PS50198"/>
    </source>
</evidence>
<reference evidence="6" key="1">
    <citation type="submission" date="2016-06" db="EMBL/GenBank/DDBJ databases">
        <title>Draft genome sequence of Desulfoplanes formicivorans strain Pf12B.</title>
        <authorList>
            <person name="Watanabe M."/>
            <person name="Kojima H."/>
            <person name="Fukui M."/>
        </authorList>
    </citation>
    <scope>NUCLEOTIDE SEQUENCE [LARGE SCALE GENOMIC DNA]</scope>
    <source>
        <strain evidence="6">Pf12B</strain>
    </source>
</reference>
<feature type="signal peptide" evidence="3">
    <location>
        <begin position="1"/>
        <end position="32"/>
    </location>
</feature>
<organism evidence="5 6">
    <name type="scientific">Desulfoplanes formicivorans</name>
    <dbReference type="NCBI Taxonomy" id="1592317"/>
    <lineage>
        <taxon>Bacteria</taxon>
        <taxon>Pseudomonadati</taxon>
        <taxon>Thermodesulfobacteriota</taxon>
        <taxon>Desulfovibrionia</taxon>
        <taxon>Desulfovibrionales</taxon>
        <taxon>Desulfoplanaceae</taxon>
        <taxon>Desulfoplanes</taxon>
    </lineage>
</organism>
<sequence length="321" mass="37093">MRSRFQQYLQGVCQCCVGLVLCLVVWSSAAHADELVDRIVAVVNGEIITLFEVNQQIQGYLRQFEGRTMTGEEKKALDVLRKKVLNQMVNDLLLEAEAERLQMTVSDVEIKNQVEAFKRQHGMNEEVFLNQLKLQGMTRKDYENTVKKDIMRQRLIGAMVRRKVVVTEDEMRAYYEEHKRDFSRDKKVELSLIIVDPGFDIQDLRQRLINGEISFAQAAERYSIGPGAKQGGEIGVVRWADVRESWKEVLQGLGKGDTSKPFDLNGNQALLHIVDLVPGEVEPFENVKAKIRETLYRPRIEKRYREYMENLRSKAVVDIRM</sequence>
<dbReference type="Proteomes" id="UP000095200">
    <property type="component" value="Unassembled WGS sequence"/>
</dbReference>
<dbReference type="Pfam" id="PF13145">
    <property type="entry name" value="Rotamase_2"/>
    <property type="match status" value="1"/>
</dbReference>
<dbReference type="InterPro" id="IPR050280">
    <property type="entry name" value="OMP_Chaperone_SurA"/>
</dbReference>
<name>A0A194AJF0_9BACT</name>
<evidence type="ECO:0000313" key="6">
    <source>
        <dbReference type="Proteomes" id="UP000095200"/>
    </source>
</evidence>
<dbReference type="InterPro" id="IPR027304">
    <property type="entry name" value="Trigger_fact/SurA_dom_sf"/>
</dbReference>